<accession>A0A060QCA4</accession>
<organism evidence="1 2">
    <name type="scientific">Asaia bogorensis</name>
    <dbReference type="NCBI Taxonomy" id="91915"/>
    <lineage>
        <taxon>Bacteria</taxon>
        <taxon>Pseudomonadati</taxon>
        <taxon>Pseudomonadota</taxon>
        <taxon>Alphaproteobacteria</taxon>
        <taxon>Acetobacterales</taxon>
        <taxon>Acetobacteraceae</taxon>
        <taxon>Asaia</taxon>
    </lineage>
</organism>
<dbReference type="EMBL" id="CBLX010000004">
    <property type="protein sequence ID" value="CDG38744.1"/>
    <property type="molecule type" value="Genomic_DNA"/>
</dbReference>
<evidence type="ECO:0000313" key="2">
    <source>
        <dbReference type="Proteomes" id="UP000027583"/>
    </source>
</evidence>
<gene>
    <name evidence="1" type="ORF">ASAP_0699</name>
</gene>
<protein>
    <submittedName>
        <fullName evidence="1">Uncharacterized protein</fullName>
    </submittedName>
</protein>
<sequence length="45" mass="4683">MAVESRSICKTDISRGRTGLSHVLATGCDAAQGAQDHHGHLKPGL</sequence>
<dbReference type="Proteomes" id="UP000027583">
    <property type="component" value="Unassembled WGS sequence"/>
</dbReference>
<evidence type="ECO:0000313" key="1">
    <source>
        <dbReference type="EMBL" id="CDG38744.1"/>
    </source>
</evidence>
<reference evidence="1 2" key="1">
    <citation type="journal article" date="2014" name="Genome Biol. Evol.">
        <title>Acetic acid bacteria genomes reveal functional traits for adaptation to life in insect guts.</title>
        <authorList>
            <person name="Chouaia B."/>
            <person name="Gaiarsa S."/>
            <person name="Crotti E."/>
            <person name="Comandatore F."/>
            <person name="Degli Esposti M."/>
            <person name="Ricci I."/>
            <person name="Alma A."/>
            <person name="Favia G."/>
            <person name="Bandi C."/>
            <person name="Daffonchio D."/>
        </authorList>
    </citation>
    <scope>NUCLEOTIDE SEQUENCE [LARGE SCALE GENOMIC DNA]</scope>
    <source>
        <strain evidence="1 2">SF2.1</strain>
    </source>
</reference>
<proteinExistence type="predicted"/>
<comment type="caution">
    <text evidence="1">The sequence shown here is derived from an EMBL/GenBank/DDBJ whole genome shotgun (WGS) entry which is preliminary data.</text>
</comment>
<name>A0A060QCA4_9PROT</name>
<dbReference type="AlphaFoldDB" id="A0A060QCA4"/>
<dbReference type="PROSITE" id="PS51257">
    <property type="entry name" value="PROKAR_LIPOPROTEIN"/>
    <property type="match status" value="1"/>
</dbReference>
<reference evidence="1 2" key="2">
    <citation type="journal article" date="2014" name="PLoS ONE">
        <title>Evolution of mitochondria reconstructed from the energy metabolism of living bacteria.</title>
        <authorList>
            <person name="Degli Esposti M."/>
            <person name="Chouaia B."/>
            <person name="Comandatore F."/>
            <person name="Crotti E."/>
            <person name="Sassera D."/>
            <person name="Lievens P.M."/>
            <person name="Daffonchio D."/>
            <person name="Bandi C."/>
        </authorList>
    </citation>
    <scope>NUCLEOTIDE SEQUENCE [LARGE SCALE GENOMIC DNA]</scope>
    <source>
        <strain evidence="1 2">SF2.1</strain>
    </source>
</reference>